<dbReference type="PATRIC" id="fig|742734.4.peg.745"/>
<dbReference type="PANTHER" id="PTHR48207:SF3">
    <property type="entry name" value="SUCCINATE--HYDROXYMETHYLGLUTARATE COA-TRANSFERASE"/>
    <property type="match status" value="1"/>
</dbReference>
<dbReference type="GeneID" id="93165448"/>
<gene>
    <name evidence="2" type="ORF">HMPREF9470_00699</name>
</gene>
<dbReference type="Pfam" id="PF02515">
    <property type="entry name" value="CoA_transf_3"/>
    <property type="match status" value="1"/>
</dbReference>
<dbReference type="InterPro" id="IPR003673">
    <property type="entry name" value="CoA-Trfase_fam_III"/>
</dbReference>
<dbReference type="SUPFAM" id="SSF89796">
    <property type="entry name" value="CoA-transferase family III (CaiB/BaiF)"/>
    <property type="match status" value="1"/>
</dbReference>
<dbReference type="AlphaFoldDB" id="A0A0J9B8S0"/>
<dbReference type="InterPro" id="IPR044855">
    <property type="entry name" value="CoA-Trfase_III_dom3_sf"/>
</dbReference>
<sequence length="411" mass="45627">MSKKALEGIRVLDFTTMAAGPTAGAMMADYGAEVIKIERPVRGEDGRKFPPMVDGESLSHCWFNRGKKSLAVDLTDPEGLEVVKKLLPTANVILENFRPGTMKKYGLDYESVRAVKKDIVYASLTTFGQTGKYVSKPGYDIIAQAMSGIMSVTGEADGAPQKSGFPLGDLLGGLNMFTGVMTALYHWRDTGEGQYVDISLLRTLIYINTPLIHCNLGPERMSKRQGNHHPTMCPYGVFHCKDGDIVMAAAGKRIWESLCDLMGRPEWKEDPEYAEVSDRARNQMTLIPLINKWLTDAYGGQDEALKALDAAGVPCCRVYNEYQVWSDEEFRLNGWLQEQPTMPGMDSKPSFITRTGNCGMSETPAEFRRAPLLGEQNEEILRELGYSSEKIAQLGQRWPHQSLDRHGKGGL</sequence>
<proteinExistence type="predicted"/>
<dbReference type="RefSeq" id="WP_048929176.1">
    <property type="nucleotide sequence ID" value="NZ_KQ235875.1"/>
</dbReference>
<evidence type="ECO:0008006" key="4">
    <source>
        <dbReference type="Google" id="ProtNLM"/>
    </source>
</evidence>
<dbReference type="InterPro" id="IPR023606">
    <property type="entry name" value="CoA-Trfase_III_dom_1_sf"/>
</dbReference>
<dbReference type="OrthoDB" id="9797653at2"/>
<reference evidence="2 3" key="1">
    <citation type="submission" date="2011-04" db="EMBL/GenBank/DDBJ databases">
        <title>The Genome Sequence of Clostridium citroniae WAL-19142.</title>
        <authorList>
            <consortium name="The Broad Institute Genome Sequencing Platform"/>
            <person name="Earl A."/>
            <person name="Ward D."/>
            <person name="Feldgarden M."/>
            <person name="Gevers D."/>
            <person name="Warren Y.A."/>
            <person name="Tyrrell K.L."/>
            <person name="Citron D.M."/>
            <person name="Goldstein E.J."/>
            <person name="Daigneault M."/>
            <person name="Allen-Vercoe E."/>
            <person name="Young S.K."/>
            <person name="Zeng Q."/>
            <person name="Gargeya S."/>
            <person name="Fitzgerald M."/>
            <person name="Haas B."/>
            <person name="Abouelleil A."/>
            <person name="Alvarado L."/>
            <person name="Arachchi H.M."/>
            <person name="Berlin A."/>
            <person name="Brown A."/>
            <person name="Chapman S.B."/>
            <person name="Chen Z."/>
            <person name="Dunbar C."/>
            <person name="Freedman E."/>
            <person name="Gearin G."/>
            <person name="Gellesch M."/>
            <person name="Goldberg J."/>
            <person name="Griggs A."/>
            <person name="Gujja S."/>
            <person name="Heilman E.R."/>
            <person name="Heiman D."/>
            <person name="Howarth C."/>
            <person name="Larson L."/>
            <person name="Lui A."/>
            <person name="MacDonald P.J."/>
            <person name="Mehta T."/>
            <person name="Montmayeur A."/>
            <person name="Murphy C."/>
            <person name="Neiman D."/>
            <person name="Pearson M."/>
            <person name="Priest M."/>
            <person name="Roberts A."/>
            <person name="Saif S."/>
            <person name="Shea T."/>
            <person name="Shenoy N."/>
            <person name="Sisk P."/>
            <person name="Stolte C."/>
            <person name="Sykes S."/>
            <person name="White J."/>
            <person name="Yandava C."/>
            <person name="Wortman J."/>
            <person name="Nusbaum C."/>
            <person name="Birren B."/>
        </authorList>
    </citation>
    <scope>NUCLEOTIDE SEQUENCE [LARGE SCALE GENOMIC DNA]</scope>
    <source>
        <strain evidence="2 3">WAL-19142</strain>
    </source>
</reference>
<organism evidence="2 3">
    <name type="scientific">[Clostridium] citroniae WAL-19142</name>
    <dbReference type="NCBI Taxonomy" id="742734"/>
    <lineage>
        <taxon>Bacteria</taxon>
        <taxon>Bacillati</taxon>
        <taxon>Bacillota</taxon>
        <taxon>Clostridia</taxon>
        <taxon>Lachnospirales</taxon>
        <taxon>Lachnospiraceae</taxon>
        <taxon>Enterocloster</taxon>
    </lineage>
</organism>
<keyword evidence="1" id="KW-0808">Transferase</keyword>
<dbReference type="EMBL" id="ADLK01000078">
    <property type="protein sequence ID" value="KMW08802.1"/>
    <property type="molecule type" value="Genomic_DNA"/>
</dbReference>
<protein>
    <recommendedName>
        <fullName evidence="4">Formyl-CoA transferase</fullName>
    </recommendedName>
</protein>
<accession>A0A0J9B8S0</accession>
<dbReference type="Gene3D" id="3.30.1540.10">
    <property type="entry name" value="formyl-coa transferase, domain 3"/>
    <property type="match status" value="1"/>
</dbReference>
<dbReference type="InterPro" id="IPR050483">
    <property type="entry name" value="CoA-transferase_III_domain"/>
</dbReference>
<dbReference type="Proteomes" id="UP000037392">
    <property type="component" value="Unassembled WGS sequence"/>
</dbReference>
<name>A0A0J9B8S0_9FIRM</name>
<comment type="caution">
    <text evidence="2">The sequence shown here is derived from an EMBL/GenBank/DDBJ whole genome shotgun (WGS) entry which is preliminary data.</text>
</comment>
<evidence type="ECO:0000313" key="2">
    <source>
        <dbReference type="EMBL" id="KMW08802.1"/>
    </source>
</evidence>
<dbReference type="PANTHER" id="PTHR48207">
    <property type="entry name" value="SUCCINATE--HYDROXYMETHYLGLUTARATE COA-TRANSFERASE"/>
    <property type="match status" value="1"/>
</dbReference>
<evidence type="ECO:0000256" key="1">
    <source>
        <dbReference type="ARBA" id="ARBA00022679"/>
    </source>
</evidence>
<evidence type="ECO:0000313" key="3">
    <source>
        <dbReference type="Proteomes" id="UP000037392"/>
    </source>
</evidence>
<dbReference type="Gene3D" id="3.40.50.10540">
    <property type="entry name" value="Crotonobetainyl-coa:carnitine coa-transferase, domain 1"/>
    <property type="match status" value="1"/>
</dbReference>
<dbReference type="GO" id="GO:0008410">
    <property type="term" value="F:CoA-transferase activity"/>
    <property type="evidence" value="ECO:0007669"/>
    <property type="project" value="TreeGrafter"/>
</dbReference>